<gene>
    <name evidence="2" type="ORF">EDE15_3069</name>
</gene>
<protein>
    <submittedName>
        <fullName evidence="2">Uncharacterized protein</fullName>
    </submittedName>
</protein>
<sequence length="112" mass="11769">MKILTSLLAFGLLAAPALAQTKTFDDVAIVDVACSKKVAADPNSHTRECALMCEKSGFAIVTSDKQVLKLDANGNAKVAEALKASDKVDHLRVNVSGDVQGDTLKVTSVKLL</sequence>
<evidence type="ECO:0000313" key="2">
    <source>
        <dbReference type="EMBL" id="RSL17534.1"/>
    </source>
</evidence>
<evidence type="ECO:0000313" key="3">
    <source>
        <dbReference type="Proteomes" id="UP000269669"/>
    </source>
</evidence>
<evidence type="ECO:0000256" key="1">
    <source>
        <dbReference type="SAM" id="SignalP"/>
    </source>
</evidence>
<feature type="chain" id="PRO_5019141905" evidence="1">
    <location>
        <begin position="20"/>
        <end position="112"/>
    </location>
</feature>
<accession>A0A428MKR9</accession>
<keyword evidence="3" id="KW-1185">Reference proteome</keyword>
<dbReference type="RefSeq" id="WP_125486013.1">
    <property type="nucleotide sequence ID" value="NZ_RSDW01000001.1"/>
</dbReference>
<proteinExistence type="predicted"/>
<dbReference type="Proteomes" id="UP000269669">
    <property type="component" value="Unassembled WGS sequence"/>
</dbReference>
<organism evidence="2 3">
    <name type="scientific">Edaphobacter aggregans</name>
    <dbReference type="NCBI Taxonomy" id="570835"/>
    <lineage>
        <taxon>Bacteria</taxon>
        <taxon>Pseudomonadati</taxon>
        <taxon>Acidobacteriota</taxon>
        <taxon>Terriglobia</taxon>
        <taxon>Terriglobales</taxon>
        <taxon>Acidobacteriaceae</taxon>
        <taxon>Edaphobacter</taxon>
    </lineage>
</organism>
<comment type="caution">
    <text evidence="2">The sequence shown here is derived from an EMBL/GenBank/DDBJ whole genome shotgun (WGS) entry which is preliminary data.</text>
</comment>
<dbReference type="EMBL" id="RSDW01000001">
    <property type="protein sequence ID" value="RSL17534.1"/>
    <property type="molecule type" value="Genomic_DNA"/>
</dbReference>
<reference evidence="2 3" key="1">
    <citation type="submission" date="2018-12" db="EMBL/GenBank/DDBJ databases">
        <title>Sequencing of bacterial isolates from soil warming experiment in Harvard Forest, Massachusetts, USA.</title>
        <authorList>
            <person name="Deangelis K."/>
        </authorList>
    </citation>
    <scope>NUCLEOTIDE SEQUENCE [LARGE SCALE GENOMIC DNA]</scope>
    <source>
        <strain evidence="2 3">EB153</strain>
    </source>
</reference>
<feature type="signal peptide" evidence="1">
    <location>
        <begin position="1"/>
        <end position="19"/>
    </location>
</feature>
<name>A0A428MKR9_9BACT</name>
<dbReference type="AlphaFoldDB" id="A0A428MKR9"/>
<keyword evidence="1" id="KW-0732">Signal</keyword>
<dbReference type="OrthoDB" id="121733at2"/>